<keyword evidence="2" id="KW-0732">Signal</keyword>
<evidence type="ECO:0000313" key="4">
    <source>
        <dbReference type="EMBL" id="KAK8041584.1"/>
    </source>
</evidence>
<organism evidence="4 5">
    <name type="scientific">Apiospora phragmitis</name>
    <dbReference type="NCBI Taxonomy" id="2905665"/>
    <lineage>
        <taxon>Eukaryota</taxon>
        <taxon>Fungi</taxon>
        <taxon>Dikarya</taxon>
        <taxon>Ascomycota</taxon>
        <taxon>Pezizomycotina</taxon>
        <taxon>Sordariomycetes</taxon>
        <taxon>Xylariomycetidae</taxon>
        <taxon>Amphisphaeriales</taxon>
        <taxon>Apiosporaceae</taxon>
        <taxon>Apiospora</taxon>
    </lineage>
</organism>
<dbReference type="RefSeq" id="XP_066709129.1">
    <property type="nucleotide sequence ID" value="XM_066866000.1"/>
</dbReference>
<evidence type="ECO:0000256" key="2">
    <source>
        <dbReference type="SAM" id="SignalP"/>
    </source>
</evidence>
<proteinExistence type="predicted"/>
<accession>A0ABR1T6V4</accession>
<dbReference type="GeneID" id="92099063"/>
<feature type="chain" id="PRO_5047403645" description="DUF6546 domain-containing protein" evidence="2">
    <location>
        <begin position="19"/>
        <end position="144"/>
    </location>
</feature>
<evidence type="ECO:0000259" key="3">
    <source>
        <dbReference type="Pfam" id="PF20183"/>
    </source>
</evidence>
<gene>
    <name evidence="4" type="ORF">PG994_014591</name>
</gene>
<dbReference type="EMBL" id="JAQQWL010000015">
    <property type="protein sequence ID" value="KAK8041584.1"/>
    <property type="molecule type" value="Genomic_DNA"/>
</dbReference>
<feature type="signal peptide" evidence="2">
    <location>
        <begin position="1"/>
        <end position="18"/>
    </location>
</feature>
<protein>
    <recommendedName>
        <fullName evidence="3">DUF6546 domain-containing protein</fullName>
    </recommendedName>
</protein>
<comment type="caution">
    <text evidence="4">The sequence shown here is derived from an EMBL/GenBank/DDBJ whole genome shotgun (WGS) entry which is preliminary data.</text>
</comment>
<dbReference type="InterPro" id="IPR046676">
    <property type="entry name" value="DUF6546"/>
</dbReference>
<sequence>MKSVAAAVLLASAASAHCSGGGGGHEDVATGKHGDLERKKGAAGGALQVSGAPRYNTAGPATTITWRGTWELTMEPCVIQALEAVVHRYGGWSLNIFQKRLDEADMKSLDEAIHHLMLSGQVIRPISLQQIRIEQKALQSVQTV</sequence>
<feature type="domain" description="DUF6546" evidence="3">
    <location>
        <begin position="54"/>
        <end position="124"/>
    </location>
</feature>
<feature type="region of interest" description="Disordered" evidence="1">
    <location>
        <begin position="16"/>
        <end position="49"/>
    </location>
</feature>
<keyword evidence="5" id="KW-1185">Reference proteome</keyword>
<reference evidence="4 5" key="1">
    <citation type="submission" date="2023-01" db="EMBL/GenBank/DDBJ databases">
        <title>Analysis of 21 Apiospora genomes using comparative genomics revels a genus with tremendous synthesis potential of carbohydrate active enzymes and secondary metabolites.</title>
        <authorList>
            <person name="Sorensen T."/>
        </authorList>
    </citation>
    <scope>NUCLEOTIDE SEQUENCE [LARGE SCALE GENOMIC DNA]</scope>
    <source>
        <strain evidence="4 5">CBS 135458</strain>
    </source>
</reference>
<dbReference type="Pfam" id="PF20183">
    <property type="entry name" value="DUF6546"/>
    <property type="match status" value="1"/>
</dbReference>
<name>A0ABR1T6V4_9PEZI</name>
<dbReference type="Proteomes" id="UP001480595">
    <property type="component" value="Unassembled WGS sequence"/>
</dbReference>
<evidence type="ECO:0000313" key="5">
    <source>
        <dbReference type="Proteomes" id="UP001480595"/>
    </source>
</evidence>
<evidence type="ECO:0000256" key="1">
    <source>
        <dbReference type="SAM" id="MobiDB-lite"/>
    </source>
</evidence>
<feature type="compositionally biased region" description="Basic and acidic residues" evidence="1">
    <location>
        <begin position="24"/>
        <end position="40"/>
    </location>
</feature>